<dbReference type="InterPro" id="IPR007329">
    <property type="entry name" value="FMN-bd"/>
</dbReference>
<dbReference type="AlphaFoldDB" id="A0A6J6HFF5"/>
<evidence type="ECO:0000256" key="1">
    <source>
        <dbReference type="SAM" id="MobiDB-lite"/>
    </source>
</evidence>
<dbReference type="SMART" id="SM00900">
    <property type="entry name" value="FMN_bind"/>
    <property type="match status" value="1"/>
</dbReference>
<feature type="compositionally biased region" description="Low complexity" evidence="1">
    <location>
        <begin position="40"/>
        <end position="91"/>
    </location>
</feature>
<dbReference type="Pfam" id="PF04205">
    <property type="entry name" value="FMN_bind"/>
    <property type="match status" value="1"/>
</dbReference>
<evidence type="ECO:0000259" key="2">
    <source>
        <dbReference type="SMART" id="SM00900"/>
    </source>
</evidence>
<evidence type="ECO:0000313" key="3">
    <source>
        <dbReference type="EMBL" id="CAB4539818.1"/>
    </source>
</evidence>
<dbReference type="EMBL" id="CAEZUQ010000108">
    <property type="protein sequence ID" value="CAB4612441.1"/>
    <property type="molecule type" value="Genomic_DNA"/>
</dbReference>
<dbReference type="GO" id="GO:0010181">
    <property type="term" value="F:FMN binding"/>
    <property type="evidence" value="ECO:0007669"/>
    <property type="project" value="InterPro"/>
</dbReference>
<sequence>MKRGLLIGVGTLGGLGAVFAITPPQFGTSGPTGLSALPGKAPATSTPTPAATNSATPTKTSKPNTPTTKPTNKPTKSPAPQPAQTTPAASTGVSGTFDGNTAQTRWGPVQVRLVVKDGKIVDASALQSPSGDSRSRSISSQAIPYLVQETLAAQSDQISGVGGASYTSTGWFTSLQSALKKAGL</sequence>
<feature type="region of interest" description="Disordered" evidence="1">
    <location>
        <begin position="24"/>
        <end position="104"/>
    </location>
</feature>
<protein>
    <submittedName>
        <fullName evidence="4">Unannotated protein</fullName>
    </submittedName>
</protein>
<dbReference type="EMBL" id="CAEZSJ010000074">
    <property type="protein sequence ID" value="CAB4539818.1"/>
    <property type="molecule type" value="Genomic_DNA"/>
</dbReference>
<evidence type="ECO:0000313" key="4">
    <source>
        <dbReference type="EMBL" id="CAB4612441.1"/>
    </source>
</evidence>
<reference evidence="4" key="1">
    <citation type="submission" date="2020-05" db="EMBL/GenBank/DDBJ databases">
        <authorList>
            <person name="Chiriac C."/>
            <person name="Salcher M."/>
            <person name="Ghai R."/>
            <person name="Kavagutti S V."/>
        </authorList>
    </citation>
    <scope>NUCLEOTIDE SEQUENCE</scope>
</reference>
<accession>A0A6J6HFF5</accession>
<dbReference type="Gene3D" id="3.90.1010.20">
    <property type="match status" value="1"/>
</dbReference>
<name>A0A6J6HFF5_9ZZZZ</name>
<dbReference type="GO" id="GO:0016020">
    <property type="term" value="C:membrane"/>
    <property type="evidence" value="ECO:0007669"/>
    <property type="project" value="InterPro"/>
</dbReference>
<feature type="compositionally biased region" description="Polar residues" evidence="1">
    <location>
        <begin position="92"/>
        <end position="104"/>
    </location>
</feature>
<feature type="domain" description="FMN-binding" evidence="2">
    <location>
        <begin position="104"/>
        <end position="182"/>
    </location>
</feature>
<proteinExistence type="predicted"/>
<organism evidence="4">
    <name type="scientific">freshwater metagenome</name>
    <dbReference type="NCBI Taxonomy" id="449393"/>
    <lineage>
        <taxon>unclassified sequences</taxon>
        <taxon>metagenomes</taxon>
        <taxon>ecological metagenomes</taxon>
    </lineage>
</organism>
<gene>
    <name evidence="3" type="ORF">UFOPK1425_00501</name>
    <name evidence="4" type="ORF">UFOPK1842_00847</name>
</gene>